<dbReference type="PANTHER" id="PTHR46348">
    <property type="entry name" value="DELETED IN LUNG AND ESOPHAGEAL CANCER PROTEIN 1"/>
    <property type="match status" value="1"/>
</dbReference>
<proteinExistence type="predicted"/>
<dbReference type="GO" id="GO:0005737">
    <property type="term" value="C:cytoplasm"/>
    <property type="evidence" value="ECO:0007669"/>
    <property type="project" value="TreeGrafter"/>
</dbReference>
<dbReference type="EMBL" id="JAKMXF010000343">
    <property type="protein sequence ID" value="KAI6647285.1"/>
    <property type="molecule type" value="Genomic_DNA"/>
</dbReference>
<dbReference type="GO" id="GO:0008285">
    <property type="term" value="P:negative regulation of cell population proliferation"/>
    <property type="evidence" value="ECO:0007669"/>
    <property type="project" value="InterPro"/>
</dbReference>
<reference evidence="1 2" key="1">
    <citation type="journal article" date="2023" name="BMC Biol.">
        <title>The compact genome of the sponge Oopsacas minuta (Hexactinellida) is lacking key metazoan core genes.</title>
        <authorList>
            <person name="Santini S."/>
            <person name="Schenkelaars Q."/>
            <person name="Jourda C."/>
            <person name="Duchesne M."/>
            <person name="Belahbib H."/>
            <person name="Rocher C."/>
            <person name="Selva M."/>
            <person name="Riesgo A."/>
            <person name="Vervoort M."/>
            <person name="Leys S.P."/>
            <person name="Kodjabachian L."/>
            <person name="Le Bivic A."/>
            <person name="Borchiellini C."/>
            <person name="Claverie J.M."/>
            <person name="Renard E."/>
        </authorList>
    </citation>
    <scope>NUCLEOTIDE SEQUENCE [LARGE SCALE GENOMIC DNA]</scope>
    <source>
        <strain evidence="1">SPO-2</strain>
    </source>
</reference>
<organism evidence="1 2">
    <name type="scientific">Oopsacas minuta</name>
    <dbReference type="NCBI Taxonomy" id="111878"/>
    <lineage>
        <taxon>Eukaryota</taxon>
        <taxon>Metazoa</taxon>
        <taxon>Porifera</taxon>
        <taxon>Hexactinellida</taxon>
        <taxon>Hexasterophora</taxon>
        <taxon>Lyssacinosida</taxon>
        <taxon>Leucopsacidae</taxon>
        <taxon>Oopsacas</taxon>
    </lineage>
</organism>
<dbReference type="PANTHER" id="PTHR46348:SF1">
    <property type="entry name" value="DELETED IN LUNG AND ESOPHAGEAL CANCER PROTEIN 1"/>
    <property type="match status" value="1"/>
</dbReference>
<comment type="caution">
    <text evidence="1">The sequence shown here is derived from an EMBL/GenBank/DDBJ whole genome shotgun (WGS) entry which is preliminary data.</text>
</comment>
<dbReference type="GO" id="GO:0005929">
    <property type="term" value="C:cilium"/>
    <property type="evidence" value="ECO:0007669"/>
    <property type="project" value="TreeGrafter"/>
</dbReference>
<dbReference type="InterPro" id="IPR033304">
    <property type="entry name" value="DLEC1"/>
</dbReference>
<name>A0AAV7JFQ5_9METZ</name>
<gene>
    <name evidence="1" type="ORF">LOD99_12282</name>
</gene>
<protein>
    <submittedName>
        <fullName evidence="1">Uncharacterized protein</fullName>
    </submittedName>
</protein>
<dbReference type="AlphaFoldDB" id="A0AAV7JFQ5"/>
<sequence>MNIFSIYSIWKAYLSTGQGVCFLAQSNSHTISPHSSTTISLIAFSNMWGEYTDTLYCKIDGIEQTFCFDFRINVIGSPIKFHSMPSGQQPIIRFGSHLFEKARVTRKIRLNNSSPCDIRIDWRVYTQISDQLDHDVVDIELTYGNPLPSHLHTVTFSDQNVLESDLIQLFVNPHDSILSTDTYTIEPAQCVVPRDGNITLEFIFFPTPENLAKFGENINGHALGYLSLDYPPVHLGNIIRPQGKFVEPLRIDFNAGIIHPKLEIMPVNSQLEEEILGFAFPASKLIKMNSLGQFQPFKSYQTFQEITIQNPTKQKLNFDIILPSQLNIADLSQIPIDTLTNLYILKPNQLVTLTINFAIETKQMTSSFVNEQTDWAIQTKKERRYLTYKQNIQIEFPSQLTQHLPVEARIELPLLKVSTDAINFGSIDIGEVFSQQFCVYNYASKCYSKWKAAIRPDNSILTLDSDHGILRGFDEGYDYSAITLLISFSPLEEKDYEFEVVITGEFLEIPLYLKVQGSGRYR</sequence>
<dbReference type="GO" id="GO:0015631">
    <property type="term" value="F:tubulin binding"/>
    <property type="evidence" value="ECO:0007669"/>
    <property type="project" value="TreeGrafter"/>
</dbReference>
<evidence type="ECO:0000313" key="1">
    <source>
        <dbReference type="EMBL" id="KAI6647285.1"/>
    </source>
</evidence>
<dbReference type="Gene3D" id="2.60.40.10">
    <property type="entry name" value="Immunoglobulins"/>
    <property type="match status" value="2"/>
</dbReference>
<keyword evidence="2" id="KW-1185">Reference proteome</keyword>
<dbReference type="Proteomes" id="UP001165289">
    <property type="component" value="Unassembled WGS sequence"/>
</dbReference>
<evidence type="ECO:0000313" key="2">
    <source>
        <dbReference type="Proteomes" id="UP001165289"/>
    </source>
</evidence>
<dbReference type="InterPro" id="IPR013783">
    <property type="entry name" value="Ig-like_fold"/>
</dbReference>
<accession>A0AAV7JFQ5</accession>